<feature type="signal peptide" evidence="1">
    <location>
        <begin position="1"/>
        <end position="21"/>
    </location>
</feature>
<proteinExistence type="predicted"/>
<sequence length="207" mass="24195">MRRFQCVIRAILLLMVIQLHCEILLAAQLPVLQKKHIKHSDIIINSEDTDPVLPLVPPHVIDASRHKSQLSSKFHRHQVRLDDAVNLDSSELYWDSIPYIIEEPRRKLSLLSSKLRRHQAYLNDAAIYLDNIKRAIYNQLYEIVSYKPQSEWQLFLDVSEEHLYDASDKYSDEVQEEHTINVPNLDSITFPSTYVKHAHSSRKCIIC</sequence>
<reference evidence="2 3" key="1">
    <citation type="submission" date="2016-03" db="EMBL/GenBank/DDBJ databases">
        <title>Trachymyrmex septentrionalis WGS genome.</title>
        <authorList>
            <person name="Nygaard S."/>
            <person name="Hu H."/>
            <person name="Boomsma J."/>
            <person name="Zhang G."/>
        </authorList>
    </citation>
    <scope>NUCLEOTIDE SEQUENCE [LARGE SCALE GENOMIC DNA]</scope>
    <source>
        <strain evidence="2">Tsep2-gDNA-1</strain>
        <tissue evidence="2">Whole body</tissue>
    </source>
</reference>
<evidence type="ECO:0000313" key="3">
    <source>
        <dbReference type="Proteomes" id="UP000078541"/>
    </source>
</evidence>
<name>A0A195EXR9_9HYME</name>
<evidence type="ECO:0000256" key="1">
    <source>
        <dbReference type="SAM" id="SignalP"/>
    </source>
</evidence>
<keyword evidence="1" id="KW-0732">Signal</keyword>
<protein>
    <submittedName>
        <fullName evidence="2">Uncharacterized protein</fullName>
    </submittedName>
</protein>
<organism evidence="2 3">
    <name type="scientific">Trachymyrmex septentrionalis</name>
    <dbReference type="NCBI Taxonomy" id="34720"/>
    <lineage>
        <taxon>Eukaryota</taxon>
        <taxon>Metazoa</taxon>
        <taxon>Ecdysozoa</taxon>
        <taxon>Arthropoda</taxon>
        <taxon>Hexapoda</taxon>
        <taxon>Insecta</taxon>
        <taxon>Pterygota</taxon>
        <taxon>Neoptera</taxon>
        <taxon>Endopterygota</taxon>
        <taxon>Hymenoptera</taxon>
        <taxon>Apocrita</taxon>
        <taxon>Aculeata</taxon>
        <taxon>Formicoidea</taxon>
        <taxon>Formicidae</taxon>
        <taxon>Myrmicinae</taxon>
        <taxon>Trachymyrmex</taxon>
    </lineage>
</organism>
<dbReference type="AlphaFoldDB" id="A0A195EXR9"/>
<dbReference type="Proteomes" id="UP000078541">
    <property type="component" value="Unassembled WGS sequence"/>
</dbReference>
<accession>A0A195EXR9</accession>
<keyword evidence="3" id="KW-1185">Reference proteome</keyword>
<feature type="chain" id="PRO_5008271060" evidence="1">
    <location>
        <begin position="22"/>
        <end position="207"/>
    </location>
</feature>
<dbReference type="EMBL" id="KQ981920">
    <property type="protein sequence ID" value="KYN33023.1"/>
    <property type="molecule type" value="Genomic_DNA"/>
</dbReference>
<evidence type="ECO:0000313" key="2">
    <source>
        <dbReference type="EMBL" id="KYN33023.1"/>
    </source>
</evidence>
<gene>
    <name evidence="2" type="ORF">ALC56_12657</name>
</gene>